<accession>A0A382WJS2</accession>
<organism evidence="2">
    <name type="scientific">marine metagenome</name>
    <dbReference type="NCBI Taxonomy" id="408172"/>
    <lineage>
        <taxon>unclassified sequences</taxon>
        <taxon>metagenomes</taxon>
        <taxon>ecological metagenomes</taxon>
    </lineage>
</organism>
<protein>
    <recommendedName>
        <fullName evidence="1">S1-like domain-containing protein</fullName>
    </recommendedName>
</protein>
<dbReference type="Gene3D" id="2.40.50.140">
    <property type="entry name" value="Nucleic acid-binding proteins"/>
    <property type="match status" value="1"/>
</dbReference>
<dbReference type="HAMAP" id="MF_00216">
    <property type="entry name" value="aIF_1A"/>
    <property type="match status" value="1"/>
</dbReference>
<name>A0A382WJS2_9ZZZZ</name>
<feature type="non-terminal residue" evidence="2">
    <location>
        <position position="1"/>
    </location>
</feature>
<dbReference type="AlphaFoldDB" id="A0A382WJS2"/>
<reference evidence="2" key="1">
    <citation type="submission" date="2018-05" db="EMBL/GenBank/DDBJ databases">
        <authorList>
            <person name="Lanie J.A."/>
            <person name="Ng W.-L."/>
            <person name="Kazmierczak K.M."/>
            <person name="Andrzejewski T.M."/>
            <person name="Davidsen T.M."/>
            <person name="Wayne K.J."/>
            <person name="Tettelin H."/>
            <person name="Glass J.I."/>
            <person name="Rusch D."/>
            <person name="Podicherti R."/>
            <person name="Tsui H.-C.T."/>
            <person name="Winkler M.E."/>
        </authorList>
    </citation>
    <scope>NUCLEOTIDE SEQUENCE</scope>
</reference>
<dbReference type="PANTHER" id="PTHR21668">
    <property type="entry name" value="EIF-1A"/>
    <property type="match status" value="1"/>
</dbReference>
<dbReference type="PROSITE" id="PS50832">
    <property type="entry name" value="S1_IF1_TYPE"/>
    <property type="match status" value="1"/>
</dbReference>
<dbReference type="SUPFAM" id="SSF50249">
    <property type="entry name" value="Nucleic acid-binding proteins"/>
    <property type="match status" value="1"/>
</dbReference>
<dbReference type="SMART" id="SM00652">
    <property type="entry name" value="eIF1a"/>
    <property type="match status" value="1"/>
</dbReference>
<dbReference type="Pfam" id="PF01176">
    <property type="entry name" value="eIF-1a"/>
    <property type="match status" value="1"/>
</dbReference>
<dbReference type="InterPro" id="IPR001253">
    <property type="entry name" value="TIF_eIF-1A"/>
</dbReference>
<dbReference type="GO" id="GO:0003743">
    <property type="term" value="F:translation initiation factor activity"/>
    <property type="evidence" value="ECO:0007669"/>
    <property type="project" value="InterPro"/>
</dbReference>
<evidence type="ECO:0000313" key="2">
    <source>
        <dbReference type="EMBL" id="SVD58348.1"/>
    </source>
</evidence>
<dbReference type="EMBL" id="UINC01159963">
    <property type="protein sequence ID" value="SVD58348.1"/>
    <property type="molecule type" value="Genomic_DNA"/>
</dbReference>
<sequence length="75" mass="8788">VGGSRFMVLCADGKTRLMRVGGKFQKRVWVRPNDIVIVSLWTVQTDKKCDLVYRYLPPERNWLIKNNKLPEELVI</sequence>
<dbReference type="InterPro" id="IPR006196">
    <property type="entry name" value="RNA-binding_domain_S1_IF1"/>
</dbReference>
<feature type="domain" description="S1-like" evidence="1">
    <location>
        <begin position="1"/>
        <end position="56"/>
    </location>
</feature>
<dbReference type="InterPro" id="IPR012340">
    <property type="entry name" value="NA-bd_OB-fold"/>
</dbReference>
<proteinExistence type="inferred from homology"/>
<evidence type="ECO:0000259" key="1">
    <source>
        <dbReference type="PROSITE" id="PS50832"/>
    </source>
</evidence>
<dbReference type="GO" id="GO:0003723">
    <property type="term" value="F:RNA binding"/>
    <property type="evidence" value="ECO:0007669"/>
    <property type="project" value="InterPro"/>
</dbReference>
<dbReference type="CDD" id="cd05793">
    <property type="entry name" value="S1_IF1A"/>
    <property type="match status" value="1"/>
</dbReference>
<gene>
    <name evidence="2" type="ORF">METZ01_LOCUS411202</name>
</gene>